<dbReference type="PANTHER" id="PTHR43176">
    <property type="entry name" value="3-HYDROXYISOBUTYRYL-COA HYDROLASE-RELATED"/>
    <property type="match status" value="1"/>
</dbReference>
<dbReference type="InterPro" id="IPR045004">
    <property type="entry name" value="ECH_dom"/>
</dbReference>
<keyword evidence="2" id="KW-1185">Reference proteome</keyword>
<dbReference type="CDD" id="cd06558">
    <property type="entry name" value="crotonase-like"/>
    <property type="match status" value="1"/>
</dbReference>
<evidence type="ECO:0000313" key="2">
    <source>
        <dbReference type="Proteomes" id="UP001642464"/>
    </source>
</evidence>
<reference evidence="1 2" key="1">
    <citation type="submission" date="2024-02" db="EMBL/GenBank/DDBJ databases">
        <authorList>
            <person name="Chen Y."/>
            <person name="Shah S."/>
            <person name="Dougan E. K."/>
            <person name="Thang M."/>
            <person name="Chan C."/>
        </authorList>
    </citation>
    <scope>NUCLEOTIDE SEQUENCE [LARGE SCALE GENOMIC DNA]</scope>
</reference>
<dbReference type="Gene3D" id="3.90.226.10">
    <property type="entry name" value="2-enoyl-CoA Hydratase, Chain A, domain 1"/>
    <property type="match status" value="1"/>
</dbReference>
<dbReference type="PANTHER" id="PTHR43176:SF3">
    <property type="entry name" value="3-HYDROXYISOBUTYRYL-COA HYDROLASE, MITOCHONDRIAL"/>
    <property type="match status" value="1"/>
</dbReference>
<dbReference type="InterPro" id="IPR032259">
    <property type="entry name" value="HIBYL-CoA-H"/>
</dbReference>
<dbReference type="Proteomes" id="UP001642464">
    <property type="component" value="Unassembled WGS sequence"/>
</dbReference>
<proteinExistence type="predicted"/>
<accession>A0ABP0KHP3</accession>
<sequence length="544" mass="61660">MVWSRVPLNNLARGTRRCGIIRGKLHHAGLGAGRRHVRTGFFPEENDPFFIDPEGPLLSEPLNARWRAMDDPTLRSGILERNNVGMGMVVMNRAEGFDLPSINDLYQRLRNLEVNSLKRFVGLAAMEPGPFSVGLDPKELLLAAVMANKKGALPDFSKALLWNFQELAHLVADYRKPLISHISGYAQDGGGALACLAPFSGAWEDSTLCVRACHQGLVPMGGMTYVLGSLPAELSSLGEFLALTGWELEGADLVSLDLVEHWLSPEALPFLELTAEKHLEVSEADSRLLLREHSLPLPLEGDLHVKEAGKEGRGFQRRYFPLIHRFFKEESPKAIQDAIDKEIANLENIKSEKMQTELRFLKDCRDRMKKVSTRAAWITLELIRKVRRGIREARATASKQRVHPEVLVEALRAELWAQHGLLKREETIWRLHQACTGTETKEPTTKEAPTTQQVSQFTNPPEDFFTVFERPEMPLSQHPRLRRYHPDFDAATGLDHDPAWMQQEARRWNPNLLEKERQKAVKELLGNEDPSKFGQSRWVRVEPE</sequence>
<protein>
    <submittedName>
        <fullName evidence="1">Mitochondrial</fullName>
    </submittedName>
</protein>
<dbReference type="Pfam" id="PF16113">
    <property type="entry name" value="ECH_2"/>
    <property type="match status" value="1"/>
</dbReference>
<comment type="caution">
    <text evidence="1">The sequence shown here is derived from an EMBL/GenBank/DDBJ whole genome shotgun (WGS) entry which is preliminary data.</text>
</comment>
<evidence type="ECO:0000313" key="1">
    <source>
        <dbReference type="EMBL" id="CAK9026181.1"/>
    </source>
</evidence>
<dbReference type="InterPro" id="IPR029045">
    <property type="entry name" value="ClpP/crotonase-like_dom_sf"/>
</dbReference>
<gene>
    <name evidence="1" type="ORF">SCF082_LOCUS17379</name>
</gene>
<name>A0ABP0KHP3_9DINO</name>
<dbReference type="SUPFAM" id="SSF52096">
    <property type="entry name" value="ClpP/crotonase"/>
    <property type="match status" value="1"/>
</dbReference>
<organism evidence="1 2">
    <name type="scientific">Durusdinium trenchii</name>
    <dbReference type="NCBI Taxonomy" id="1381693"/>
    <lineage>
        <taxon>Eukaryota</taxon>
        <taxon>Sar</taxon>
        <taxon>Alveolata</taxon>
        <taxon>Dinophyceae</taxon>
        <taxon>Suessiales</taxon>
        <taxon>Symbiodiniaceae</taxon>
        <taxon>Durusdinium</taxon>
    </lineage>
</organism>
<dbReference type="EMBL" id="CAXAMM010011447">
    <property type="protein sequence ID" value="CAK9026181.1"/>
    <property type="molecule type" value="Genomic_DNA"/>
</dbReference>